<evidence type="ECO:0000313" key="3">
    <source>
        <dbReference type="Proteomes" id="UP000593571"/>
    </source>
</evidence>
<protein>
    <submittedName>
        <fullName evidence="2">Uncharacterized protein</fullName>
    </submittedName>
</protein>
<dbReference type="EMBL" id="JACASE010000007">
    <property type="protein sequence ID" value="KAF6447412.1"/>
    <property type="molecule type" value="Genomic_DNA"/>
</dbReference>
<feature type="region of interest" description="Disordered" evidence="1">
    <location>
        <begin position="120"/>
        <end position="141"/>
    </location>
</feature>
<keyword evidence="3" id="KW-1185">Reference proteome</keyword>
<feature type="compositionally biased region" description="Low complexity" evidence="1">
    <location>
        <begin position="21"/>
        <end position="35"/>
    </location>
</feature>
<name>A0A7J8FJT0_ROUAE</name>
<organism evidence="2 3">
    <name type="scientific">Rousettus aegyptiacus</name>
    <name type="common">Egyptian fruit bat</name>
    <name type="synonym">Pteropus aegyptiacus</name>
    <dbReference type="NCBI Taxonomy" id="9407"/>
    <lineage>
        <taxon>Eukaryota</taxon>
        <taxon>Metazoa</taxon>
        <taxon>Chordata</taxon>
        <taxon>Craniata</taxon>
        <taxon>Vertebrata</taxon>
        <taxon>Euteleostomi</taxon>
        <taxon>Mammalia</taxon>
        <taxon>Eutheria</taxon>
        <taxon>Laurasiatheria</taxon>
        <taxon>Chiroptera</taxon>
        <taxon>Yinpterochiroptera</taxon>
        <taxon>Pteropodoidea</taxon>
        <taxon>Pteropodidae</taxon>
        <taxon>Rousettinae</taxon>
        <taxon>Rousettus</taxon>
    </lineage>
</organism>
<comment type="caution">
    <text evidence="2">The sequence shown here is derived from an EMBL/GenBank/DDBJ whole genome shotgun (WGS) entry which is preliminary data.</text>
</comment>
<evidence type="ECO:0000256" key="1">
    <source>
        <dbReference type="SAM" id="MobiDB-lite"/>
    </source>
</evidence>
<feature type="region of interest" description="Disordered" evidence="1">
    <location>
        <begin position="1"/>
        <end position="89"/>
    </location>
</feature>
<sequence>MARLLLQGWGKVRQGESQQQAQGGPRLRRPAGAGPVLKENGGGGLLQAVSRAPGSSLPSDPISQAHWPRPPHQLTSHTSGGPPKLPPSLGPVYLPSFWMSLPGCPPPSLSQQATCVLVQGGGETAPPGTAGRGPRAMDLGS</sequence>
<dbReference type="AlphaFoldDB" id="A0A7J8FJT0"/>
<accession>A0A7J8FJT0</accession>
<evidence type="ECO:0000313" key="2">
    <source>
        <dbReference type="EMBL" id="KAF6447412.1"/>
    </source>
</evidence>
<reference evidence="2 3" key="1">
    <citation type="journal article" date="2020" name="Nature">
        <title>Six reference-quality genomes reveal evolution of bat adaptations.</title>
        <authorList>
            <person name="Jebb D."/>
            <person name="Huang Z."/>
            <person name="Pippel M."/>
            <person name="Hughes G.M."/>
            <person name="Lavrichenko K."/>
            <person name="Devanna P."/>
            <person name="Winkler S."/>
            <person name="Jermiin L.S."/>
            <person name="Skirmuntt E.C."/>
            <person name="Katzourakis A."/>
            <person name="Burkitt-Gray L."/>
            <person name="Ray D.A."/>
            <person name="Sullivan K.A.M."/>
            <person name="Roscito J.G."/>
            <person name="Kirilenko B.M."/>
            <person name="Davalos L.M."/>
            <person name="Corthals A.P."/>
            <person name="Power M.L."/>
            <person name="Jones G."/>
            <person name="Ransome R.D."/>
            <person name="Dechmann D.K.N."/>
            <person name="Locatelli A.G."/>
            <person name="Puechmaille S.J."/>
            <person name="Fedrigo O."/>
            <person name="Jarvis E.D."/>
            <person name="Hiller M."/>
            <person name="Vernes S.C."/>
            <person name="Myers E.W."/>
            <person name="Teeling E.C."/>
        </authorList>
    </citation>
    <scope>NUCLEOTIDE SEQUENCE [LARGE SCALE GENOMIC DNA]</scope>
    <source>
        <strain evidence="2">MRouAeg1</strain>
        <tissue evidence="2">Muscle</tissue>
    </source>
</reference>
<gene>
    <name evidence="2" type="ORF">HJG63_011873</name>
</gene>
<proteinExistence type="predicted"/>
<feature type="compositionally biased region" description="Low complexity" evidence="1">
    <location>
        <begin position="124"/>
        <end position="141"/>
    </location>
</feature>
<dbReference type="Proteomes" id="UP000593571">
    <property type="component" value="Unassembled WGS sequence"/>
</dbReference>